<keyword evidence="1" id="KW-0812">Transmembrane</keyword>
<evidence type="ECO:0000313" key="3">
    <source>
        <dbReference type="Proteomes" id="UP000639772"/>
    </source>
</evidence>
<comment type="caution">
    <text evidence="2">The sequence shown here is derived from an EMBL/GenBank/DDBJ whole genome shotgun (WGS) entry which is preliminary data.</text>
</comment>
<dbReference type="EMBL" id="JADCNM010000004">
    <property type="protein sequence ID" value="KAG0486980.1"/>
    <property type="molecule type" value="Genomic_DNA"/>
</dbReference>
<protein>
    <submittedName>
        <fullName evidence="2">Uncharacterized protein</fullName>
    </submittedName>
</protein>
<keyword evidence="1" id="KW-1133">Transmembrane helix</keyword>
<organism evidence="2 3">
    <name type="scientific">Vanilla planifolia</name>
    <name type="common">Vanilla</name>
    <dbReference type="NCBI Taxonomy" id="51239"/>
    <lineage>
        <taxon>Eukaryota</taxon>
        <taxon>Viridiplantae</taxon>
        <taxon>Streptophyta</taxon>
        <taxon>Embryophyta</taxon>
        <taxon>Tracheophyta</taxon>
        <taxon>Spermatophyta</taxon>
        <taxon>Magnoliopsida</taxon>
        <taxon>Liliopsida</taxon>
        <taxon>Asparagales</taxon>
        <taxon>Orchidaceae</taxon>
        <taxon>Vanilloideae</taxon>
        <taxon>Vanilleae</taxon>
        <taxon>Vanilla</taxon>
    </lineage>
</organism>
<dbReference type="AlphaFoldDB" id="A0A835R7I5"/>
<gene>
    <name evidence="2" type="ORF">HPP92_009075</name>
</gene>
<dbReference type="Proteomes" id="UP000639772">
    <property type="component" value="Unassembled WGS sequence"/>
</dbReference>
<proteinExistence type="predicted"/>
<sequence length="121" mass="13819">MVLRRGGLPSRRLRFPGCSLMFRSLRHVVTADQIRVDSARCSSRCFNGLLKPVNNLMQMIAFVLANASNPFARIHHVLSPGWNVLLLILGVFDLQHLLLVLFDSRRRVLRADFELWLQGVP</sequence>
<evidence type="ECO:0000256" key="1">
    <source>
        <dbReference type="SAM" id="Phobius"/>
    </source>
</evidence>
<name>A0A835R7I5_VANPL</name>
<reference evidence="2 3" key="1">
    <citation type="journal article" date="2020" name="Nat. Food">
        <title>A phased Vanilla planifolia genome enables genetic improvement of flavour and production.</title>
        <authorList>
            <person name="Hasing T."/>
            <person name="Tang H."/>
            <person name="Brym M."/>
            <person name="Khazi F."/>
            <person name="Huang T."/>
            <person name="Chambers A.H."/>
        </authorList>
    </citation>
    <scope>NUCLEOTIDE SEQUENCE [LARGE SCALE GENOMIC DNA]</scope>
    <source>
        <tissue evidence="2">Leaf</tissue>
    </source>
</reference>
<accession>A0A835R7I5</accession>
<keyword evidence="1" id="KW-0472">Membrane</keyword>
<feature type="transmembrane region" description="Helical" evidence="1">
    <location>
        <begin position="82"/>
        <end position="102"/>
    </location>
</feature>
<evidence type="ECO:0000313" key="2">
    <source>
        <dbReference type="EMBL" id="KAG0486980.1"/>
    </source>
</evidence>